<feature type="compositionally biased region" description="Polar residues" evidence="1">
    <location>
        <begin position="536"/>
        <end position="552"/>
    </location>
</feature>
<dbReference type="EMBL" id="JAWRVI010000088">
    <property type="protein sequence ID" value="KAK4078050.1"/>
    <property type="molecule type" value="Genomic_DNA"/>
</dbReference>
<dbReference type="SUPFAM" id="SSF48452">
    <property type="entry name" value="TPR-like"/>
    <property type="match status" value="1"/>
</dbReference>
<keyword evidence="3" id="KW-1185">Reference proteome</keyword>
<gene>
    <name evidence="2" type="ORF">Purlil1_12114</name>
</gene>
<reference evidence="2 3" key="1">
    <citation type="journal article" date="2024" name="Microbiol. Resour. Announc.">
        <title>Genome annotations for the ascomycete fungi Trichoderma harzianum, Trichoderma aggressivum, and Purpureocillium lilacinum.</title>
        <authorList>
            <person name="Beijen E.P.W."/>
            <person name="Ohm R.A."/>
        </authorList>
    </citation>
    <scope>NUCLEOTIDE SEQUENCE [LARGE SCALE GENOMIC DNA]</scope>
    <source>
        <strain evidence="2 3">CBS 150709</strain>
    </source>
</reference>
<feature type="compositionally biased region" description="Acidic residues" evidence="1">
    <location>
        <begin position="1150"/>
        <end position="1159"/>
    </location>
</feature>
<dbReference type="Proteomes" id="UP001287286">
    <property type="component" value="Unassembled WGS sequence"/>
</dbReference>
<dbReference type="InterPro" id="IPR011990">
    <property type="entry name" value="TPR-like_helical_dom_sf"/>
</dbReference>
<feature type="compositionally biased region" description="Polar residues" evidence="1">
    <location>
        <begin position="1097"/>
        <end position="1113"/>
    </location>
</feature>
<protein>
    <submittedName>
        <fullName evidence="2">Uncharacterized protein</fullName>
    </submittedName>
</protein>
<feature type="compositionally biased region" description="Polar residues" evidence="1">
    <location>
        <begin position="76"/>
        <end position="85"/>
    </location>
</feature>
<feature type="region of interest" description="Disordered" evidence="1">
    <location>
        <begin position="1216"/>
        <end position="1274"/>
    </location>
</feature>
<feature type="region of interest" description="Disordered" evidence="1">
    <location>
        <begin position="1499"/>
        <end position="1599"/>
    </location>
</feature>
<dbReference type="Gene3D" id="1.25.40.10">
    <property type="entry name" value="Tetratricopeptide repeat domain"/>
    <property type="match status" value="1"/>
</dbReference>
<comment type="caution">
    <text evidence="2">The sequence shown here is derived from an EMBL/GenBank/DDBJ whole genome shotgun (WGS) entry which is preliminary data.</text>
</comment>
<accession>A0ABR0BHT5</accession>
<feature type="region of interest" description="Disordered" evidence="1">
    <location>
        <begin position="1449"/>
        <end position="1468"/>
    </location>
</feature>
<feature type="compositionally biased region" description="Acidic residues" evidence="1">
    <location>
        <begin position="488"/>
        <end position="497"/>
    </location>
</feature>
<feature type="region of interest" description="Disordered" evidence="1">
    <location>
        <begin position="69"/>
        <end position="97"/>
    </location>
</feature>
<proteinExistence type="predicted"/>
<sequence>MRLYHSVAPNITPLPPSFLLRLCSDSLAPLTVHHSSFPPRSELRYSSSAALSGSISPKPGKLLLIRDFTMGGGSENPATSTSLNPSGPPRGAPIDCPAKHFMAHDTPKVAAMAELDGGSSQSPKPDRKDAGGIGSYEDTEVNSTEDGTASVVTRKPESTDDVAAESHTVEVDGRGLPLESQPAVIREPEARPVSNAQLVDEAKRIYARLVKLETKSMRMDANHMPPTDGPLDIVKYLLTIPEAKLILLQQSGTRPDDTVRTWFIKVHNGATEGVTPSTPGSAKDLPATGENLSTTPCTGPEDLPTARKDCPETSQQVLSVNPYVSAKTAPRLGSPDDYLHGFQVALELRAQELGWPEWEELAARTMAEIGEEGRKKVIDEKYFLNIGYELVDQLLRDLEIAKQTAEKKAAEARAQTEAAEANAEHEIARPEDNKDSNPDREATPASVSEPREDPEAQSRPPDATQQAVAKETSPLKAEVASKGAAQKEEEEEEDFEEITPRDAEDASTGTAPEVIALGANAAVAVDEAAVDEVAASQQHVSQDANPSKQEPQASPEEAGDTTDDSGKNTADAAVDTITPTTEKTESKSQEGPEISKMPINVRPPPDQNQYKIGQEHWVRQGNQWMRSLYGEWADLFALHRNLLGEHLDFFLASQHPRAEAPLKRLAAKYNMPARMWRHGVHSFLEVMRKRPIESQGIRPCFIILAYGMMSFLDEMAPRFLDTWVECKADVARYGMATQSNDKDTWQRWQAISEEEYTRALVKNPKTGRLYHHLAILARPRTQLSPDEDFEATVSQLFLFTKALAVENAFPPARESVLTVINPIIARNKKEAEEPASVPQTDKDHFLTAVSHLILASLEPKTLRENGHSDERKDHLQIVYAALERIKIGKSANISRICPSPQLGLLLCQLLLGFPLTDKRRSPMMAVWAPDLVTAEDRADSGAMANARAIHEATIELIGIMIPYLLKEADTRDLRLWGFIYAILVFMRSLKTRPDLREWFGSAFHAELLAPFLNMLLREDEARGAAALEGASQSEVVTICSLLNERKKPGRYGFSTEDNVRKYLREQEEQRKAGLVESAAASGEPSVEEVTAEDATVTLETSTVPPDDQTINPQETADAADEPTATMEHAVSIPEGTQTTVKAATVIPEESTAETDETEAGDTQARGRDTGTPPDWEIMYADILPEHSLLRGLFFAREAEPEPCDKSLVVVEGAECENGDARQQDARTKEVEAGKTQDQDDQKESEAGEARLAEEEREERGAREAQDARQEGLLRDPPLFPNGWLEMSKYGYDEMQALNYVQSAQMCHDRSIQILRLTAQLASHFFVFETDEAGRYWISVPGAASVPKPDPSKKMPEIIERDGGVRVVYVCPAFHAADIKKGMKKGARRDEREKEKARQKEQKHKEKENEAQATADVATTVDEKAEGEGAKPPTQPERQRPVDHIDAEDASEAVDGPAVAPSTVLQDEDDEPFSAYDMDLAKTACVGKATVADVLPGTHGAERTAAEAETTLPRRGADAAAAAFPAETAEEGPATEPQARVQLTEGQLDNMRMEKPAKAIECWRDASKGPRAEEGVDNDKDDWERLSNESHGDAKMVPTA</sequence>
<feature type="compositionally biased region" description="Low complexity" evidence="1">
    <location>
        <begin position="1410"/>
        <end position="1419"/>
    </location>
</feature>
<name>A0ABR0BHT5_PURLI</name>
<organism evidence="2 3">
    <name type="scientific">Purpureocillium lilacinum</name>
    <name type="common">Paecilomyces lilacinus</name>
    <dbReference type="NCBI Taxonomy" id="33203"/>
    <lineage>
        <taxon>Eukaryota</taxon>
        <taxon>Fungi</taxon>
        <taxon>Dikarya</taxon>
        <taxon>Ascomycota</taxon>
        <taxon>Pezizomycotina</taxon>
        <taxon>Sordariomycetes</taxon>
        <taxon>Hypocreomycetidae</taxon>
        <taxon>Hypocreales</taxon>
        <taxon>Ophiocordycipitaceae</taxon>
        <taxon>Purpureocillium</taxon>
    </lineage>
</organism>
<feature type="compositionally biased region" description="Polar residues" evidence="1">
    <location>
        <begin position="141"/>
        <end position="151"/>
    </location>
</feature>
<feature type="region of interest" description="Disordered" evidence="1">
    <location>
        <begin position="533"/>
        <end position="606"/>
    </location>
</feature>
<feature type="compositionally biased region" description="Low complexity" evidence="1">
    <location>
        <begin position="412"/>
        <end position="421"/>
    </location>
</feature>
<feature type="compositionally biased region" description="Basic and acidic residues" evidence="1">
    <location>
        <begin position="1218"/>
        <end position="1273"/>
    </location>
</feature>
<evidence type="ECO:0000313" key="3">
    <source>
        <dbReference type="Proteomes" id="UP001287286"/>
    </source>
</evidence>
<feature type="region of interest" description="Disordered" evidence="1">
    <location>
        <begin position="1073"/>
        <end position="1175"/>
    </location>
</feature>
<feature type="region of interest" description="Disordered" evidence="1">
    <location>
        <begin position="411"/>
        <end position="513"/>
    </location>
</feature>
<feature type="compositionally biased region" description="Basic and acidic residues" evidence="1">
    <location>
        <begin position="1550"/>
        <end position="1593"/>
    </location>
</feature>
<feature type="region of interest" description="Disordered" evidence="1">
    <location>
        <begin position="115"/>
        <end position="170"/>
    </location>
</feature>
<feature type="compositionally biased region" description="Basic and acidic residues" evidence="1">
    <location>
        <begin position="1387"/>
        <end position="1409"/>
    </location>
</feature>
<feature type="region of interest" description="Disordered" evidence="1">
    <location>
        <begin position="271"/>
        <end position="297"/>
    </location>
</feature>
<feature type="compositionally biased region" description="Basic and acidic residues" evidence="1">
    <location>
        <begin position="422"/>
        <end position="442"/>
    </location>
</feature>
<evidence type="ECO:0000256" key="1">
    <source>
        <dbReference type="SAM" id="MobiDB-lite"/>
    </source>
</evidence>
<feature type="region of interest" description="Disordered" evidence="1">
    <location>
        <begin position="1380"/>
        <end position="1441"/>
    </location>
</feature>
<evidence type="ECO:0000313" key="2">
    <source>
        <dbReference type="EMBL" id="KAK4078050.1"/>
    </source>
</evidence>
<feature type="compositionally biased region" description="Low complexity" evidence="1">
    <location>
        <begin position="1506"/>
        <end position="1538"/>
    </location>
</feature>